<dbReference type="EMBL" id="NCXP01000029">
    <property type="protein sequence ID" value="OSC38983.1"/>
    <property type="molecule type" value="Genomic_DNA"/>
</dbReference>
<keyword evidence="2" id="KW-0503">Monooxygenase</keyword>
<feature type="domain" description="ABM" evidence="1">
    <location>
        <begin position="5"/>
        <end position="93"/>
    </location>
</feature>
<dbReference type="Pfam" id="PF03992">
    <property type="entry name" value="ABM"/>
    <property type="match status" value="1"/>
</dbReference>
<keyword evidence="3" id="KW-1185">Reference proteome</keyword>
<reference evidence="2 3" key="1">
    <citation type="submission" date="2017-04" db="EMBL/GenBank/DDBJ databases">
        <title>The new phylogeny of genus Mycobacterium.</title>
        <authorList>
            <person name="Tortoli E."/>
            <person name="Trovato A."/>
            <person name="Cirillo D.M."/>
        </authorList>
    </citation>
    <scope>NUCLEOTIDE SEQUENCE [LARGE SCALE GENOMIC DNA]</scope>
    <source>
        <strain evidence="2 3">TBL 1200985</strain>
    </source>
</reference>
<dbReference type="RefSeq" id="WP_085326720.1">
    <property type="nucleotide sequence ID" value="NZ_NCXP01000029.1"/>
</dbReference>
<dbReference type="InterPro" id="IPR007138">
    <property type="entry name" value="ABM_dom"/>
</dbReference>
<protein>
    <submittedName>
        <fullName evidence="2">Antibiotic biosynthesis monooxygenase</fullName>
    </submittedName>
</protein>
<dbReference type="SUPFAM" id="SSF54909">
    <property type="entry name" value="Dimeric alpha+beta barrel"/>
    <property type="match status" value="1"/>
</dbReference>
<gene>
    <name evidence="2" type="ORF">B8W66_18460</name>
</gene>
<evidence type="ECO:0000313" key="3">
    <source>
        <dbReference type="Proteomes" id="UP000193247"/>
    </source>
</evidence>
<proteinExistence type="predicted"/>
<dbReference type="AlphaFoldDB" id="A0A1X2LR22"/>
<accession>A0A1X2LR22</accession>
<dbReference type="GO" id="GO:0004497">
    <property type="term" value="F:monooxygenase activity"/>
    <property type="evidence" value="ECO:0007669"/>
    <property type="project" value="UniProtKB-KW"/>
</dbReference>
<dbReference type="Gene3D" id="3.30.70.100">
    <property type="match status" value="1"/>
</dbReference>
<dbReference type="PROSITE" id="PS51725">
    <property type="entry name" value="ABM"/>
    <property type="match status" value="1"/>
</dbReference>
<dbReference type="InterPro" id="IPR050744">
    <property type="entry name" value="AI-2_Isomerase_LsrG"/>
</dbReference>
<keyword evidence="2" id="KW-0560">Oxidoreductase</keyword>
<evidence type="ECO:0000313" key="2">
    <source>
        <dbReference type="EMBL" id="OSC38983.1"/>
    </source>
</evidence>
<organism evidence="2 3">
    <name type="scientific">Mycobacterium decipiens</name>
    <dbReference type="NCBI Taxonomy" id="1430326"/>
    <lineage>
        <taxon>Bacteria</taxon>
        <taxon>Bacillati</taxon>
        <taxon>Actinomycetota</taxon>
        <taxon>Actinomycetes</taxon>
        <taxon>Mycobacteriales</taxon>
        <taxon>Mycobacteriaceae</taxon>
        <taxon>Mycobacterium</taxon>
    </lineage>
</organism>
<dbReference type="OrthoDB" id="5244470at2"/>
<dbReference type="PANTHER" id="PTHR33336:SF3">
    <property type="entry name" value="ABM DOMAIN-CONTAINING PROTEIN"/>
    <property type="match status" value="1"/>
</dbReference>
<evidence type="ECO:0000259" key="1">
    <source>
        <dbReference type="PROSITE" id="PS51725"/>
    </source>
</evidence>
<name>A0A1X2LR22_9MYCO</name>
<comment type="caution">
    <text evidence="2">The sequence shown here is derived from an EMBL/GenBank/DDBJ whole genome shotgun (WGS) entry which is preliminary data.</text>
</comment>
<sequence length="101" mass="11442">MSRSIAVIARLTPRPEARTVLRGLLDGMIHQSRLEDGCRSYDLYESADGGELVLFERYRSRNALDEHRRSAHYLRYRAQVAELLTQPVAVTELAPLDEASA</sequence>
<dbReference type="STRING" id="1430326.B8W66_18460"/>
<dbReference type="Proteomes" id="UP000193247">
    <property type="component" value="Unassembled WGS sequence"/>
</dbReference>
<dbReference type="PANTHER" id="PTHR33336">
    <property type="entry name" value="QUINOL MONOOXYGENASE YGIN-RELATED"/>
    <property type="match status" value="1"/>
</dbReference>
<dbReference type="InterPro" id="IPR011008">
    <property type="entry name" value="Dimeric_a/b-barrel"/>
</dbReference>